<dbReference type="eggNOG" id="COG0349">
    <property type="taxonomic scope" value="Bacteria"/>
</dbReference>
<dbReference type="SUPFAM" id="SSF53098">
    <property type="entry name" value="Ribonuclease H-like"/>
    <property type="match status" value="1"/>
</dbReference>
<dbReference type="InterPro" id="IPR044876">
    <property type="entry name" value="HRDC_dom_sf"/>
</dbReference>
<keyword evidence="4" id="KW-1185">Reference proteome</keyword>
<gene>
    <name evidence="3" type="ORF">HMPREF9020_00825</name>
</gene>
<dbReference type="SUPFAM" id="SSF47819">
    <property type="entry name" value="HRDC-like"/>
    <property type="match status" value="1"/>
</dbReference>
<dbReference type="InterPro" id="IPR002121">
    <property type="entry name" value="HRDC_dom"/>
</dbReference>
<dbReference type="AlphaFoldDB" id="W5IJZ8"/>
<feature type="region of interest" description="Disordered" evidence="1">
    <location>
        <begin position="332"/>
        <end position="357"/>
    </location>
</feature>
<dbReference type="GO" id="GO:0003676">
    <property type="term" value="F:nucleic acid binding"/>
    <property type="evidence" value="ECO:0007669"/>
    <property type="project" value="InterPro"/>
</dbReference>
<evidence type="ECO:0000313" key="3">
    <source>
        <dbReference type="EMBL" id="EFG27186.2"/>
    </source>
</evidence>
<dbReference type="HOGENOM" id="CLU_042387_3_0_11"/>
<dbReference type="PROSITE" id="PS50967">
    <property type="entry name" value="HRDC"/>
    <property type="match status" value="1"/>
</dbReference>
<name>W5IJZ8_SCAIO</name>
<dbReference type="SMART" id="SM00474">
    <property type="entry name" value="35EXOc"/>
    <property type="match status" value="1"/>
</dbReference>
<dbReference type="CDD" id="cd06142">
    <property type="entry name" value="RNaseD_exo"/>
    <property type="match status" value="1"/>
</dbReference>
<evidence type="ECO:0000313" key="4">
    <source>
        <dbReference type="Proteomes" id="UP000005777"/>
    </source>
</evidence>
<accession>W5IJZ8</accession>
<reference evidence="3 4" key="1">
    <citation type="submission" date="2012-01" db="EMBL/GenBank/DDBJ databases">
        <title>The Genome Sequence of Scardovia inopinata F0304.</title>
        <authorList>
            <consortium name="The Broad Institute Genome Sequencing Platform"/>
            <person name="Ward D."/>
            <person name="Earl A."/>
            <person name="Feldgarden M."/>
            <person name="Gevers D."/>
            <person name="Young S."/>
            <person name="Zeng Q."/>
            <person name="Koehrsen M."/>
            <person name="Alvarado L."/>
            <person name="Berlin A.M."/>
            <person name="Borenstein D."/>
            <person name="Chapman S.B."/>
            <person name="Chen Z."/>
            <person name="Engels R."/>
            <person name="Freedman E."/>
            <person name="Gellesch M."/>
            <person name="Goldberg J."/>
            <person name="Griggs A."/>
            <person name="Gujja S."/>
            <person name="Heilman E.R."/>
            <person name="Heiman D.I."/>
            <person name="Hepburn T.A."/>
            <person name="Howarth C."/>
            <person name="Jen D."/>
            <person name="Larson L."/>
            <person name="Mehta T."/>
            <person name="Park D."/>
            <person name="Pearson M."/>
            <person name="Richards J."/>
            <person name="Roberts A."/>
            <person name="Saif S."/>
            <person name="Shea T.D."/>
            <person name="Shenoy N."/>
            <person name="Sisk P."/>
            <person name="Stolte C."/>
            <person name="Sykes S.N."/>
            <person name="Walk T."/>
            <person name="White J."/>
            <person name="Yandava C."/>
            <person name="Izard J."/>
            <person name="Baranova O.V."/>
            <person name="Blanton J.M."/>
            <person name="Tanner A.C."/>
            <person name="Dewhirst F."/>
            <person name="Haas B."/>
            <person name="Nusbaum C."/>
            <person name="Birren B."/>
        </authorList>
    </citation>
    <scope>NUCLEOTIDE SEQUENCE [LARGE SCALE GENOMIC DNA]</scope>
    <source>
        <strain evidence="3 4">F0304</strain>
    </source>
</reference>
<dbReference type="InterPro" id="IPR041605">
    <property type="entry name" value="Exo_C"/>
</dbReference>
<protein>
    <recommendedName>
        <fullName evidence="2">HRDC domain-containing protein</fullName>
    </recommendedName>
</protein>
<dbReference type="Proteomes" id="UP000005777">
    <property type="component" value="Unassembled WGS sequence"/>
</dbReference>
<dbReference type="Gene3D" id="3.30.420.10">
    <property type="entry name" value="Ribonuclease H-like superfamily/Ribonuclease H"/>
    <property type="match status" value="1"/>
</dbReference>
<dbReference type="Pfam" id="PF01612">
    <property type="entry name" value="DNA_pol_A_exo1"/>
    <property type="match status" value="1"/>
</dbReference>
<dbReference type="GO" id="GO:0006139">
    <property type="term" value="P:nucleobase-containing compound metabolic process"/>
    <property type="evidence" value="ECO:0007669"/>
    <property type="project" value="InterPro"/>
</dbReference>
<dbReference type="InterPro" id="IPR012337">
    <property type="entry name" value="RNaseH-like_sf"/>
</dbReference>
<feature type="domain" description="HRDC" evidence="2">
    <location>
        <begin position="236"/>
        <end position="316"/>
    </location>
</feature>
<dbReference type="Gene3D" id="1.10.150.80">
    <property type="entry name" value="HRDC domain"/>
    <property type="match status" value="2"/>
</dbReference>
<dbReference type="EMBL" id="ADCX01000004">
    <property type="protein sequence ID" value="EFG27186.2"/>
    <property type="molecule type" value="Genomic_DNA"/>
</dbReference>
<dbReference type="RefSeq" id="WP_040590616.1">
    <property type="nucleotide sequence ID" value="NZ_GG770225.1"/>
</dbReference>
<dbReference type="GO" id="GO:0000166">
    <property type="term" value="F:nucleotide binding"/>
    <property type="evidence" value="ECO:0007669"/>
    <property type="project" value="InterPro"/>
</dbReference>
<comment type="caution">
    <text evidence="3">The sequence shown here is derived from an EMBL/GenBank/DDBJ whole genome shotgun (WGS) entry which is preliminary data.</text>
</comment>
<dbReference type="Pfam" id="PF00570">
    <property type="entry name" value="HRDC"/>
    <property type="match status" value="1"/>
</dbReference>
<dbReference type="InterPro" id="IPR051086">
    <property type="entry name" value="RNase_D-like"/>
</dbReference>
<evidence type="ECO:0000256" key="1">
    <source>
        <dbReference type="SAM" id="MobiDB-lite"/>
    </source>
</evidence>
<dbReference type="GO" id="GO:0008408">
    <property type="term" value="F:3'-5' exonuclease activity"/>
    <property type="evidence" value="ECO:0007669"/>
    <property type="project" value="InterPro"/>
</dbReference>
<evidence type="ECO:0000259" key="2">
    <source>
        <dbReference type="PROSITE" id="PS50967"/>
    </source>
</evidence>
<sequence>MSNSAVYNAEHDVRLLSEPSGGVPDLISTREGFDDFVERFASASGPLAADAERASGYRYSQQDWLVQFKRQGAGIALVDPVAVAEKGAQWEDFNQALGDTEWIIHDSLQDLPGYYALGMRPSRLFDTERAARLLGNAHFGLAAVTEKYLGLTLAKEHSAADWSYRPLNRDMRNYAALDVEVLIELRNTLSAELRRSGKEEWAQEDFAFLLKKGSRPRPERIEPWRHISRINSLDRDLRGLAVARQLWTVRDYYAKQYDIAPNLLLQDSAIIEAAQRKPHNSREFASIRSLNQRVRMRKGDERDKMFERYAPIQRRVKPAVWKQAIRQALDLPDNQLPSRKNVRSDESGTNAPKSMKLWKSHHPDRYACLEAAKRRINQISQDTQTPADILLKPQILRNLCWHSKDLPLRNREREGSDSVHTFLIDQGARRWQADLLSESLTSVII</sequence>
<dbReference type="InterPro" id="IPR036397">
    <property type="entry name" value="RNaseH_sf"/>
</dbReference>
<proteinExistence type="predicted"/>
<organism evidence="3 4">
    <name type="scientific">Scardovia inopinata F0304</name>
    <dbReference type="NCBI Taxonomy" id="641146"/>
    <lineage>
        <taxon>Bacteria</taxon>
        <taxon>Bacillati</taxon>
        <taxon>Actinomycetota</taxon>
        <taxon>Actinomycetes</taxon>
        <taxon>Bifidobacteriales</taxon>
        <taxon>Bifidobacteriaceae</taxon>
        <taxon>Scardovia</taxon>
    </lineage>
</organism>
<dbReference type="PANTHER" id="PTHR47649">
    <property type="entry name" value="RIBONUCLEASE D"/>
    <property type="match status" value="1"/>
</dbReference>
<dbReference type="InterPro" id="IPR010997">
    <property type="entry name" value="HRDC-like_sf"/>
</dbReference>
<dbReference type="PANTHER" id="PTHR47649:SF1">
    <property type="entry name" value="RIBONUCLEASE D"/>
    <property type="match status" value="1"/>
</dbReference>
<dbReference type="Pfam" id="PF18305">
    <property type="entry name" value="DNA_pol_A_exoN"/>
    <property type="match status" value="1"/>
</dbReference>
<dbReference type="InterPro" id="IPR002562">
    <property type="entry name" value="3'-5'_exonuclease_dom"/>
</dbReference>